<gene>
    <name evidence="2" type="ORF">SDC9_38244</name>
</gene>
<evidence type="ECO:0000313" key="2">
    <source>
        <dbReference type="EMBL" id="MPL92147.1"/>
    </source>
</evidence>
<comment type="caution">
    <text evidence="2">The sequence shown here is derived from an EMBL/GenBank/DDBJ whole genome shotgun (WGS) entry which is preliminary data.</text>
</comment>
<dbReference type="AlphaFoldDB" id="A0A644VLM8"/>
<evidence type="ECO:0000256" key="1">
    <source>
        <dbReference type="SAM" id="Phobius"/>
    </source>
</evidence>
<sequence>MTVQNNRNPMPRLPGVRRADSLAAPVGQRSHRALTARQTVTLAIGTLALVTFIVGLIHSGALAFIGATIAFMALLVAQPKWVQPMDSDWCEIFWFRYDYRTRFFRGTDD</sequence>
<protein>
    <submittedName>
        <fullName evidence="2">Uncharacterized protein</fullName>
    </submittedName>
</protein>
<proteinExistence type="predicted"/>
<keyword evidence="1" id="KW-0472">Membrane</keyword>
<reference evidence="2" key="1">
    <citation type="submission" date="2019-08" db="EMBL/GenBank/DDBJ databases">
        <authorList>
            <person name="Kucharzyk K."/>
            <person name="Murdoch R.W."/>
            <person name="Higgins S."/>
            <person name="Loffler F."/>
        </authorList>
    </citation>
    <scope>NUCLEOTIDE SEQUENCE</scope>
</reference>
<name>A0A644VLM8_9ZZZZ</name>
<keyword evidence="1" id="KW-0812">Transmembrane</keyword>
<dbReference type="EMBL" id="VSSQ01000349">
    <property type="protein sequence ID" value="MPL92147.1"/>
    <property type="molecule type" value="Genomic_DNA"/>
</dbReference>
<accession>A0A644VLM8</accession>
<keyword evidence="1" id="KW-1133">Transmembrane helix</keyword>
<organism evidence="2">
    <name type="scientific">bioreactor metagenome</name>
    <dbReference type="NCBI Taxonomy" id="1076179"/>
    <lineage>
        <taxon>unclassified sequences</taxon>
        <taxon>metagenomes</taxon>
        <taxon>ecological metagenomes</taxon>
    </lineage>
</organism>
<feature type="transmembrane region" description="Helical" evidence="1">
    <location>
        <begin position="42"/>
        <end position="75"/>
    </location>
</feature>